<comment type="caution">
    <text evidence="3">The sequence shown here is derived from an EMBL/GenBank/DDBJ whole genome shotgun (WGS) entry which is preliminary data.</text>
</comment>
<dbReference type="Proteomes" id="UP001597055">
    <property type="component" value="Unassembled WGS sequence"/>
</dbReference>
<proteinExistence type="predicted"/>
<protein>
    <recommendedName>
        <fullName evidence="2">Phosphotyrosine protein phosphatase I domain-containing protein</fullName>
    </recommendedName>
</protein>
<evidence type="ECO:0000313" key="4">
    <source>
        <dbReference type="Proteomes" id="UP001597055"/>
    </source>
</evidence>
<sequence length="214" mass="23586">MSHRVLFVCAANVCRSPFMATVLDDETSRGSDGARWEIRSRGISVVRSHPMCRVAMSLVDPGSPAAASAAGHQSTQIAHADLEDHDLIITASREERARLARMRPSTRQRTFTLKEAVALGRVVPEQGELRRSAGEADSAPSLAGYADLLDQRRGRVVLPQQTGLRLPWSSPNDPRDVPDVHHDSARRHTRVLKESRDLVRELYGQMSRHLSAGA</sequence>
<dbReference type="RefSeq" id="WP_204977858.1">
    <property type="nucleotide sequence ID" value="NZ_JBHTII010000001.1"/>
</dbReference>
<dbReference type="SUPFAM" id="SSF52788">
    <property type="entry name" value="Phosphotyrosine protein phosphatases I"/>
    <property type="match status" value="1"/>
</dbReference>
<accession>A0ABW3AGM4</accession>
<evidence type="ECO:0000256" key="1">
    <source>
        <dbReference type="SAM" id="MobiDB-lite"/>
    </source>
</evidence>
<dbReference type="InterPro" id="IPR036196">
    <property type="entry name" value="Ptyr_pPase_sf"/>
</dbReference>
<feature type="region of interest" description="Disordered" evidence="1">
    <location>
        <begin position="164"/>
        <end position="187"/>
    </location>
</feature>
<reference evidence="4" key="1">
    <citation type="journal article" date="2019" name="Int. J. Syst. Evol. Microbiol.">
        <title>The Global Catalogue of Microorganisms (GCM) 10K type strain sequencing project: providing services to taxonomists for standard genome sequencing and annotation.</title>
        <authorList>
            <consortium name="The Broad Institute Genomics Platform"/>
            <consortium name="The Broad Institute Genome Sequencing Center for Infectious Disease"/>
            <person name="Wu L."/>
            <person name="Ma J."/>
        </authorList>
    </citation>
    <scope>NUCLEOTIDE SEQUENCE [LARGE SCALE GENOMIC DNA]</scope>
    <source>
        <strain evidence="4">CCUG 54523</strain>
    </source>
</reference>
<name>A0ABW3AGM4_9MICO</name>
<feature type="compositionally biased region" description="Basic and acidic residues" evidence="1">
    <location>
        <begin position="173"/>
        <end position="183"/>
    </location>
</feature>
<dbReference type="InterPro" id="IPR023485">
    <property type="entry name" value="Ptyr_pPase"/>
</dbReference>
<feature type="domain" description="Phosphotyrosine protein phosphatase I" evidence="2">
    <location>
        <begin position="5"/>
        <end position="115"/>
    </location>
</feature>
<evidence type="ECO:0000259" key="2">
    <source>
        <dbReference type="Pfam" id="PF01451"/>
    </source>
</evidence>
<dbReference type="Pfam" id="PF01451">
    <property type="entry name" value="LMWPc"/>
    <property type="match status" value="1"/>
</dbReference>
<gene>
    <name evidence="3" type="ORF">ACFQ0P_07085</name>
</gene>
<evidence type="ECO:0000313" key="3">
    <source>
        <dbReference type="EMBL" id="MFD0790157.1"/>
    </source>
</evidence>
<dbReference type="Gene3D" id="3.40.50.2300">
    <property type="match status" value="1"/>
</dbReference>
<dbReference type="EMBL" id="JBHTII010000001">
    <property type="protein sequence ID" value="MFD0790157.1"/>
    <property type="molecule type" value="Genomic_DNA"/>
</dbReference>
<keyword evidence="4" id="KW-1185">Reference proteome</keyword>
<organism evidence="3 4">
    <name type="scientific">Microbacterium insulae</name>
    <dbReference type="NCBI Taxonomy" id="483014"/>
    <lineage>
        <taxon>Bacteria</taxon>
        <taxon>Bacillati</taxon>
        <taxon>Actinomycetota</taxon>
        <taxon>Actinomycetes</taxon>
        <taxon>Micrococcales</taxon>
        <taxon>Microbacteriaceae</taxon>
        <taxon>Microbacterium</taxon>
    </lineage>
</organism>